<dbReference type="Proteomes" id="UP000191171">
    <property type="component" value="Unassembled WGS sequence"/>
</dbReference>
<evidence type="ECO:0000313" key="7">
    <source>
        <dbReference type="EMBL" id="MBX4221768.1"/>
    </source>
</evidence>
<dbReference type="OMA" id="DEQWRAE"/>
<evidence type="ECO:0000256" key="2">
    <source>
        <dbReference type="ARBA" id="ARBA00048488"/>
    </source>
</evidence>
<evidence type="ECO:0000313" key="20">
    <source>
        <dbReference type="Proteomes" id="UP000224303"/>
    </source>
</evidence>
<dbReference type="GO" id="GO:0005737">
    <property type="term" value="C:cytoplasm"/>
    <property type="evidence" value="ECO:0007669"/>
    <property type="project" value="TreeGrafter"/>
</dbReference>
<dbReference type="GO" id="GO:0006979">
    <property type="term" value="P:response to oxidative stress"/>
    <property type="evidence" value="ECO:0007669"/>
    <property type="project" value="InterPro"/>
</dbReference>
<evidence type="ECO:0000259" key="4">
    <source>
        <dbReference type="PROSITE" id="PS51790"/>
    </source>
</evidence>
<dbReference type="PATRIC" id="fig|1352.655.peg.1292"/>
<sequence length="148" mass="16838">MDKPIRPEKEELKEKLSPMAYAVTQENATERPFSGKYDDFYEKGIYVDIVSGEPLFSSAEKYDAGCGWPSFSKPITKRQVREKADFSHGMHRIEVRSKEADSHLGHVFTDGPVDQGGLRYCINSASLKFIPYEKMDELGYGEFKSLVE</sequence>
<dbReference type="EC" id="1.8.4.12" evidence="3"/>
<evidence type="ECO:0000313" key="8">
    <source>
        <dbReference type="EMBL" id="MDC4248711.1"/>
    </source>
</evidence>
<dbReference type="Proteomes" id="UP001139644">
    <property type="component" value="Unassembled WGS sequence"/>
</dbReference>
<evidence type="ECO:0000313" key="21">
    <source>
        <dbReference type="Proteomes" id="UP000249070"/>
    </source>
</evidence>
<reference evidence="10 18" key="4">
    <citation type="submission" date="2017-02" db="EMBL/GenBank/DDBJ databases">
        <title>Clonality and virulence of isolates of VRE in Hematopoietic Stem Cell Transplanted (HSCT) patients.</title>
        <authorList>
            <person name="Marchi A.P."/>
            <person name="Martins R.C."/>
            <person name="Marie S.K."/>
            <person name="Levin A.S."/>
            <person name="Costa S.F."/>
        </authorList>
    </citation>
    <scope>NUCLEOTIDE SEQUENCE [LARGE SCALE GENOMIC DNA]</scope>
    <source>
        <strain evidence="10 18">LIM1759</strain>
    </source>
</reference>
<proteinExistence type="inferred from homology"/>
<dbReference type="EMBL" id="JARPTX010000006">
    <property type="protein sequence ID" value="MDT2369105.1"/>
    <property type="molecule type" value="Genomic_DNA"/>
</dbReference>
<evidence type="ECO:0000313" key="18">
    <source>
        <dbReference type="Proteomes" id="UP000191171"/>
    </source>
</evidence>
<evidence type="ECO:0000313" key="5">
    <source>
        <dbReference type="EMBL" id="KAB7577450.1"/>
    </source>
</evidence>
<dbReference type="EMBL" id="FKLM01000039">
    <property type="protein sequence ID" value="SAZ24140.1"/>
    <property type="molecule type" value="Genomic_DNA"/>
</dbReference>
<reference evidence="13 21" key="7">
    <citation type="submission" date="2018-05" db="EMBL/GenBank/DDBJ databases">
        <title>Vancomycin-resistant Enterococcus faecium strain from Chelyabinsk, Russia.</title>
        <authorList>
            <person name="Gostev V."/>
            <person name="Goncharov A."/>
            <person name="Kolodzhieva V."/>
            <person name="Suvorov A."/>
            <person name="Sidorenko S."/>
            <person name="Zueva L."/>
        </authorList>
    </citation>
    <scope>NUCLEOTIDE SEQUENCE [LARGE SCALE GENOMIC DNA]</scope>
    <source>
        <strain evidence="13 21">20</strain>
    </source>
</reference>
<reference evidence="5 23" key="8">
    <citation type="submission" date="2019-10" db="EMBL/GenBank/DDBJ databases">
        <title>Evolutionary dynamics of vancomycin-resistant Enterococcus faecium during gastrointestinal tract colonization and bloodstream infection in immunocompromised pediatric patients.</title>
        <authorList>
            <person name="Chilambi G.S."/>
            <person name="Nordstrom H.R."/>
            <person name="Evans D.R."/>
            <person name="Ferrolino J."/>
            <person name="Hayden R.T."/>
            <person name="Maron G.M."/>
            <person name="Vo A.N."/>
            <person name="Gilmore M.S."/>
            <person name="Wolf J."/>
            <person name="Rosch J.W."/>
            <person name="Van Tyne D."/>
        </authorList>
    </citation>
    <scope>NUCLEOTIDE SEQUENCE [LARGE SCALE GENOMIC DNA]</scope>
    <source>
        <strain evidence="5 23">VRECG27</strain>
    </source>
</reference>
<dbReference type="Proteomes" id="UP001141166">
    <property type="component" value="Unassembled WGS sequence"/>
</dbReference>
<evidence type="ECO:0000313" key="6">
    <source>
        <dbReference type="EMBL" id="KWX17493.1"/>
    </source>
</evidence>
<dbReference type="Proteomes" id="UP000469871">
    <property type="component" value="Unassembled WGS sequence"/>
</dbReference>
<feature type="domain" description="MsrB" evidence="4">
    <location>
        <begin position="9"/>
        <end position="132"/>
    </location>
</feature>
<protein>
    <recommendedName>
        <fullName evidence="3">Peptide methionine sulfoxide reductase MsrB</fullName>
        <ecNumber evidence="3">1.8.4.12</ecNumber>
    </recommendedName>
    <alternativeName>
        <fullName evidence="3">Peptide-methionine (R)-S-oxide reductase</fullName>
    </alternativeName>
</protein>
<comment type="catalytic activity">
    <reaction evidence="2 3">
        <text>L-methionyl-[protein] + [thioredoxin]-disulfide + H2O = L-methionyl-(R)-S-oxide-[protein] + [thioredoxin]-dithiol</text>
        <dbReference type="Rhea" id="RHEA:24164"/>
        <dbReference type="Rhea" id="RHEA-COMP:10698"/>
        <dbReference type="Rhea" id="RHEA-COMP:10700"/>
        <dbReference type="Rhea" id="RHEA-COMP:12313"/>
        <dbReference type="Rhea" id="RHEA-COMP:12314"/>
        <dbReference type="ChEBI" id="CHEBI:15377"/>
        <dbReference type="ChEBI" id="CHEBI:16044"/>
        <dbReference type="ChEBI" id="CHEBI:29950"/>
        <dbReference type="ChEBI" id="CHEBI:45764"/>
        <dbReference type="ChEBI" id="CHEBI:50058"/>
        <dbReference type="EC" id="1.8.4.12"/>
    </reaction>
</comment>
<dbReference type="Proteomes" id="UP000224303">
    <property type="component" value="Unassembled WGS sequence"/>
</dbReference>
<dbReference type="InterPro" id="IPR002579">
    <property type="entry name" value="Met_Sox_Rdtase_MsrB_dom"/>
</dbReference>
<reference evidence="11 19" key="5">
    <citation type="submission" date="2017-05" db="EMBL/GenBank/DDBJ databases">
        <title>The Genome Sequence of Enterococcus faecium 6F2_DIV0138.</title>
        <authorList>
            <consortium name="The Broad Institute Genomics Platform"/>
            <consortium name="The Broad Institute Genomic Center for Infectious Diseases"/>
            <person name="Earl A."/>
            <person name="Manson A."/>
            <person name="Schwartman J."/>
            <person name="Gilmore M."/>
            <person name="Abouelleil A."/>
            <person name="Cao P."/>
            <person name="Chapman S."/>
            <person name="Cusick C."/>
            <person name="Shea T."/>
            <person name="Young S."/>
            <person name="Neafsey D."/>
            <person name="Nusbaum C."/>
            <person name="Birren B."/>
        </authorList>
    </citation>
    <scope>NUCLEOTIDE SEQUENCE [LARGE SCALE GENOMIC DNA]</scope>
    <source>
        <strain evidence="11 19">6F2_DIV0138</strain>
    </source>
</reference>
<dbReference type="Proteomes" id="UP000194737">
    <property type="component" value="Unassembled WGS sequence"/>
</dbReference>
<reference evidence="14 22" key="1">
    <citation type="submission" date="2015-06" db="EMBL/GenBank/DDBJ databases">
        <title>The Genome Sequence of Enterococcus faecium 131EA1.</title>
        <authorList>
            <consortium name="The Broad Institute Genomics Platform"/>
            <consortium name="The Broad Institute Genome Sequencing Center for Infectious Disease"/>
            <person name="Earl A.M."/>
            <person name="Van Tyne D."/>
            <person name="Lebreton F."/>
            <person name="Saavedra J.T."/>
            <person name="Gilmore M.S."/>
            <person name="Manson Mcguire A."/>
            <person name="Clock S."/>
            <person name="Crupain M."/>
            <person name="Rangan U."/>
            <person name="Young S."/>
            <person name="Abouelleil A."/>
            <person name="Cao P."/>
            <person name="Chapman S.B."/>
            <person name="Griggs A."/>
            <person name="Priest M."/>
            <person name="Shea T."/>
            <person name="Wortman J."/>
            <person name="Nusbaum C."/>
            <person name="Birren B."/>
        </authorList>
    </citation>
    <scope>NUCLEOTIDE SEQUENCE [LARGE SCALE GENOMIC DNA]</scope>
    <source>
        <strain evidence="14 22">131EA1</strain>
    </source>
</reference>
<evidence type="ECO:0000313" key="9">
    <source>
        <dbReference type="EMBL" id="MDT2369105.1"/>
    </source>
</evidence>
<comment type="caution">
    <text evidence="3">Lacks conserved residue(s) required for the propagation of feature annotation.</text>
</comment>
<keyword evidence="1 3" id="KW-0560">Oxidoreductase</keyword>
<dbReference type="Proteomes" id="UP001260956">
    <property type="component" value="Unassembled WGS sequence"/>
</dbReference>
<dbReference type="HAMAP" id="MF_01400">
    <property type="entry name" value="MsrB"/>
    <property type="match status" value="1"/>
</dbReference>
<dbReference type="Proteomes" id="UP000249070">
    <property type="component" value="Unassembled WGS sequence"/>
</dbReference>
<dbReference type="AlphaFoldDB" id="A0A133CQI2"/>
<evidence type="ECO:0000313" key="15">
    <source>
        <dbReference type="EMBL" id="SAZ24140.1"/>
    </source>
</evidence>
<dbReference type="GeneID" id="66453158"/>
<dbReference type="PANTHER" id="PTHR10173:SF59">
    <property type="entry name" value="PEPTIDE METHIONINE SULFOXIDE REDUCTASE MSRA_MSRB"/>
    <property type="match status" value="1"/>
</dbReference>
<dbReference type="NCBIfam" id="TIGR00357">
    <property type="entry name" value="peptide-methionine (R)-S-oxide reductase MsrB"/>
    <property type="match status" value="1"/>
</dbReference>
<dbReference type="GO" id="GO:0030091">
    <property type="term" value="P:protein repair"/>
    <property type="evidence" value="ECO:0007669"/>
    <property type="project" value="InterPro"/>
</dbReference>
<dbReference type="Pfam" id="PF01641">
    <property type="entry name" value="SelR"/>
    <property type="match status" value="1"/>
</dbReference>
<evidence type="ECO:0000313" key="13">
    <source>
        <dbReference type="EMBL" id="PZM55543.1"/>
    </source>
</evidence>
<name>A0A133CQI2_ENTFC</name>
<dbReference type="Proteomes" id="UP000070452">
    <property type="component" value="Unassembled WGS sequence"/>
</dbReference>
<dbReference type="EMBL" id="MVGJ01000003">
    <property type="protein sequence ID" value="OOL84085.1"/>
    <property type="molecule type" value="Genomic_DNA"/>
</dbReference>
<evidence type="ECO:0000313" key="24">
    <source>
        <dbReference type="Proteomes" id="UP001141166"/>
    </source>
</evidence>
<feature type="active site" description="Nucleophile" evidence="3">
    <location>
        <position position="121"/>
    </location>
</feature>
<dbReference type="FunFam" id="2.170.150.20:FF:000003">
    <property type="entry name" value="Peptide methionine sulfoxide reductase MsrB"/>
    <property type="match status" value="1"/>
</dbReference>
<evidence type="ECO:0000256" key="3">
    <source>
        <dbReference type="HAMAP-Rule" id="MF_01400"/>
    </source>
</evidence>
<dbReference type="Gene3D" id="2.170.150.20">
    <property type="entry name" value="Peptide methionine sulfoxide reductase"/>
    <property type="match status" value="1"/>
</dbReference>
<evidence type="ECO:0000313" key="17">
    <source>
        <dbReference type="Proteomes" id="UP000183509"/>
    </source>
</evidence>
<evidence type="ECO:0000313" key="19">
    <source>
        <dbReference type="Proteomes" id="UP000194737"/>
    </source>
</evidence>
<reference evidence="12 20" key="6">
    <citation type="submission" date="2017-10" db="EMBL/GenBank/DDBJ databases">
        <title>Draft genomes of the Enterococcus faecium isolated from human feces before and after Helicobacter pylori eradication therapy.</title>
        <authorList>
            <person name="Prianichniikov N.A."/>
            <person name="Glushchenko O.E."/>
            <person name="Malakhova M.V."/>
        </authorList>
    </citation>
    <scope>NUCLEOTIDE SEQUENCE [LARGE SCALE GENOMIC DNA]</scope>
    <source>
        <strain evidence="12 20">Hp_5-7</strain>
    </source>
</reference>
<dbReference type="EMBL" id="LRHK01000001">
    <property type="protein sequence ID" value="KWX17493.1"/>
    <property type="molecule type" value="Genomic_DNA"/>
</dbReference>
<dbReference type="EMBL" id="QHGU01000039">
    <property type="protein sequence ID" value="PZM55543.1"/>
    <property type="molecule type" value="Genomic_DNA"/>
</dbReference>
<dbReference type="PANTHER" id="PTHR10173">
    <property type="entry name" value="METHIONINE SULFOXIDE REDUCTASE"/>
    <property type="match status" value="1"/>
</dbReference>
<dbReference type="EMBL" id="JAMWMK010000022">
    <property type="protein sequence ID" value="MDC4248711.1"/>
    <property type="molecule type" value="Genomic_DNA"/>
</dbReference>
<dbReference type="InterPro" id="IPR011057">
    <property type="entry name" value="Mss4-like_sf"/>
</dbReference>
<gene>
    <name evidence="3 8" type="primary">msrB</name>
    <name evidence="11" type="ORF">A5804_000189</name>
    <name evidence="6" type="ORF">AWT83_02820</name>
    <name evidence="10" type="ORF">B1P95_00580</name>
    <name evidence="12" type="ORF">CQR37_11090</name>
    <name evidence="13" type="ORF">DKP91_08960</name>
    <name evidence="15" type="ORF">DTPHA_602013</name>
    <name evidence="14" type="ORF">EB12_01513</name>
    <name evidence="5" type="ORF">GBM73_09000</name>
    <name evidence="7" type="ORF">KYX88_02750</name>
    <name evidence="8" type="ORF">M3X98_11765</name>
    <name evidence="9" type="ORF">P6Z85_02750</name>
</gene>
<dbReference type="EMBL" id="LEQJ01000009">
    <property type="protein sequence ID" value="RBS31328.1"/>
    <property type="molecule type" value="Genomic_DNA"/>
</dbReference>
<reference evidence="9" key="11">
    <citation type="submission" date="2023-03" db="EMBL/GenBank/DDBJ databases">
        <authorList>
            <person name="Shen W."/>
            <person name="Cai J."/>
        </authorList>
    </citation>
    <scope>NUCLEOTIDE SEQUENCE</scope>
    <source>
        <strain evidence="9">B1010-2</strain>
    </source>
</reference>
<dbReference type="SUPFAM" id="SSF51316">
    <property type="entry name" value="Mss4-like"/>
    <property type="match status" value="1"/>
</dbReference>
<dbReference type="EMBL" id="WEFP01000001">
    <property type="protein sequence ID" value="KAB7577450.1"/>
    <property type="molecule type" value="Genomic_DNA"/>
</dbReference>
<evidence type="ECO:0000313" key="16">
    <source>
        <dbReference type="Proteomes" id="UP000070452"/>
    </source>
</evidence>
<comment type="similarity">
    <text evidence="3">Belongs to the MsrB Met sulfoxide reductase family.</text>
</comment>
<organism evidence="8 24">
    <name type="scientific">Enterococcus faecium</name>
    <name type="common">Streptococcus faecium</name>
    <dbReference type="NCBI Taxonomy" id="1352"/>
    <lineage>
        <taxon>Bacteria</taxon>
        <taxon>Bacillati</taxon>
        <taxon>Bacillota</taxon>
        <taxon>Bacilli</taxon>
        <taxon>Lactobacillales</taxon>
        <taxon>Enterococcaceae</taxon>
        <taxon>Enterococcus</taxon>
    </lineage>
</organism>
<evidence type="ECO:0000256" key="1">
    <source>
        <dbReference type="ARBA" id="ARBA00023002"/>
    </source>
</evidence>
<dbReference type="EMBL" id="JAIFOC010000021">
    <property type="protein sequence ID" value="MBX4221768.1"/>
    <property type="molecule type" value="Genomic_DNA"/>
</dbReference>
<evidence type="ECO:0000313" key="23">
    <source>
        <dbReference type="Proteomes" id="UP000469871"/>
    </source>
</evidence>
<reference evidence="15 17" key="3">
    <citation type="submission" date="2016-04" db="EMBL/GenBank/DDBJ databases">
        <authorList>
            <person name="Millard A."/>
        </authorList>
    </citation>
    <scope>NUCLEOTIDE SEQUENCE [LARGE SCALE GENOMIC DNA]</scope>
    <source>
        <strain evidence="15">Isolate 22</strain>
    </source>
</reference>
<dbReference type="InterPro" id="IPR028427">
    <property type="entry name" value="Met_Sox_Rdtase_MsrB"/>
</dbReference>
<dbReference type="PROSITE" id="PS51790">
    <property type="entry name" value="MSRB"/>
    <property type="match status" value="1"/>
</dbReference>
<accession>A0A133CQI2</accession>
<dbReference type="RefSeq" id="WP_002294252.1">
    <property type="nucleotide sequence ID" value="NZ_AP019394.1"/>
</dbReference>
<reference evidence="8" key="10">
    <citation type="submission" date="2022-05" db="EMBL/GenBank/DDBJ databases">
        <title>Draft genome sequences of Clostridium perfringens strains isolated from Peru.</title>
        <authorList>
            <person name="Hurtado R."/>
            <person name="Lima L."/>
            <person name="Sousa T."/>
            <person name="Jaiswal A.K."/>
            <person name="Tiwari S."/>
            <person name="Maturrano L."/>
            <person name="Brenig B."/>
            <person name="Azevedo V."/>
        </authorList>
    </citation>
    <scope>NUCLEOTIDE SEQUENCE</scope>
    <source>
        <strain evidence="8">CP4</strain>
    </source>
</reference>
<dbReference type="EMBL" id="PCGC01000028">
    <property type="protein sequence ID" value="PHL20976.1"/>
    <property type="molecule type" value="Genomic_DNA"/>
</dbReference>
<dbReference type="STRING" id="1352.AL014_11480"/>
<evidence type="ECO:0000313" key="10">
    <source>
        <dbReference type="EMBL" id="OOL84085.1"/>
    </source>
</evidence>
<comment type="caution">
    <text evidence="8">The sequence shown here is derived from an EMBL/GenBank/DDBJ whole genome shotgun (WGS) entry which is preliminary data.</text>
</comment>
<reference evidence="6 16" key="2">
    <citation type="submission" date="2016-01" db="EMBL/GenBank/DDBJ databases">
        <title>Molecular Mechanisms for transfer of large genomic segments between Enterococcus faecium strains.</title>
        <authorList>
            <person name="Garcia-Solache M.A."/>
            <person name="Lebreton F."/>
            <person name="Mclaughlin R.E."/>
            <person name="Whiteaker J.D."/>
            <person name="Gilmore M.S."/>
            <person name="Rice L.B."/>
        </authorList>
    </citation>
    <scope>NUCLEOTIDE SEQUENCE [LARGE SCALE GENOMIC DNA]</scope>
    <source>
        <strain evidence="6 16">D344RRF x C68</strain>
    </source>
</reference>
<reference evidence="7" key="9">
    <citation type="journal article" date="2022" name="J. Anim. Sci.">
        <title>Whole genome sequence analyses-based assessment of virulence potential and antimicrobial susceptibilities and resistance of Enterococcus faecium strains isolated from commercial swine and cattle probiotic products.</title>
        <authorList>
            <person name="Shridhar P.B."/>
            <person name="Amachawadi R.G."/>
            <person name="Tokach M."/>
            <person name="Patel I."/>
            <person name="Gangiredla J."/>
            <person name="Mammel M."/>
            <person name="Nagaraja T.G."/>
        </authorList>
    </citation>
    <scope>NUCLEOTIDE SEQUENCE</scope>
    <source>
        <strain evidence="7">EF215</strain>
    </source>
</reference>
<evidence type="ECO:0000313" key="12">
    <source>
        <dbReference type="EMBL" id="PHL20976.1"/>
    </source>
</evidence>
<dbReference type="GO" id="GO:0033743">
    <property type="term" value="F:peptide-methionine (R)-S-oxide reductase activity"/>
    <property type="evidence" value="ECO:0007669"/>
    <property type="project" value="UniProtKB-UniRule"/>
</dbReference>
<dbReference type="Proteomes" id="UP000253144">
    <property type="component" value="Unassembled WGS sequence"/>
</dbReference>
<dbReference type="Proteomes" id="UP000183509">
    <property type="component" value="Unassembled WGS sequence"/>
</dbReference>
<evidence type="ECO:0000313" key="14">
    <source>
        <dbReference type="EMBL" id="RBS31328.1"/>
    </source>
</evidence>
<evidence type="ECO:0000313" key="22">
    <source>
        <dbReference type="Proteomes" id="UP000253144"/>
    </source>
</evidence>
<dbReference type="EMBL" id="NGLB01000001">
    <property type="protein sequence ID" value="OTN98706.1"/>
    <property type="molecule type" value="Genomic_DNA"/>
</dbReference>
<evidence type="ECO:0000313" key="11">
    <source>
        <dbReference type="EMBL" id="OTN98706.1"/>
    </source>
</evidence>